<accession>A0A521AZ94</accession>
<dbReference type="Proteomes" id="UP000317557">
    <property type="component" value="Unassembled WGS sequence"/>
</dbReference>
<dbReference type="OrthoDB" id="1120523at2"/>
<organism evidence="2 3">
    <name type="scientific">Gracilimonas mengyeensis</name>
    <dbReference type="NCBI Taxonomy" id="1302730"/>
    <lineage>
        <taxon>Bacteria</taxon>
        <taxon>Pseudomonadati</taxon>
        <taxon>Balneolota</taxon>
        <taxon>Balneolia</taxon>
        <taxon>Balneolales</taxon>
        <taxon>Balneolaceae</taxon>
        <taxon>Gracilimonas</taxon>
    </lineage>
</organism>
<name>A0A521AZ94_9BACT</name>
<evidence type="ECO:0008006" key="4">
    <source>
        <dbReference type="Google" id="ProtNLM"/>
    </source>
</evidence>
<dbReference type="RefSeq" id="WP_142452964.1">
    <property type="nucleotide sequence ID" value="NZ_FXTP01000001.1"/>
</dbReference>
<feature type="chain" id="PRO_5022231165" description="Beta-barrel porin-2, OmpL-like. bbp2" evidence="1">
    <location>
        <begin position="25"/>
        <end position="372"/>
    </location>
</feature>
<evidence type="ECO:0000256" key="1">
    <source>
        <dbReference type="SAM" id="SignalP"/>
    </source>
</evidence>
<keyword evidence="3" id="KW-1185">Reference proteome</keyword>
<proteinExistence type="predicted"/>
<gene>
    <name evidence="2" type="ORF">SAMN06265219_101469</name>
</gene>
<reference evidence="2 3" key="1">
    <citation type="submission" date="2017-05" db="EMBL/GenBank/DDBJ databases">
        <authorList>
            <person name="Varghese N."/>
            <person name="Submissions S."/>
        </authorList>
    </citation>
    <scope>NUCLEOTIDE SEQUENCE [LARGE SCALE GENOMIC DNA]</scope>
    <source>
        <strain evidence="2 3">DSM 21985</strain>
    </source>
</reference>
<sequence length="372" mass="42020">MANYKFTIIAFLCAFVIGTSSAFAQTVWEPQTNITGYASTEFNYFDDLEGYNYNYGVAVSEAGILINYKPLSNLTLKSVFVYRPGYSFDKMLNEVSGEYVLNPYLNVKVGRFLQALSPMNTYYYAPVNTSATLPILVSNNEFFPLNIDGISFNGSHGQDFKFKYDLFGGTYTNALFKQTGALGFFGNEVNYFNALNGAEPIEFPDFRNMAYAGTVGFSFKNYVDVGVGFFNPNNEIVDFEMTFAADELYPGSPAGTQVFTIEVEKVTYGANLKLQYNNTKLTGEIWKAELSTPQADMPDYTTFYTELSHRINRVTPYFRYENQDAGALEYERLTAGLNYKPTFETTFKIEYLNYLNEADDIHGLVAAFIFSF</sequence>
<keyword evidence="1" id="KW-0732">Signal</keyword>
<dbReference type="EMBL" id="FXTP01000001">
    <property type="protein sequence ID" value="SMO40125.1"/>
    <property type="molecule type" value="Genomic_DNA"/>
</dbReference>
<evidence type="ECO:0000313" key="3">
    <source>
        <dbReference type="Proteomes" id="UP000317557"/>
    </source>
</evidence>
<feature type="signal peptide" evidence="1">
    <location>
        <begin position="1"/>
        <end position="24"/>
    </location>
</feature>
<protein>
    <recommendedName>
        <fullName evidence="4">Beta-barrel porin-2, OmpL-like. bbp2</fullName>
    </recommendedName>
</protein>
<dbReference type="AlphaFoldDB" id="A0A521AZ94"/>
<evidence type="ECO:0000313" key="2">
    <source>
        <dbReference type="EMBL" id="SMO40125.1"/>
    </source>
</evidence>
<dbReference type="SUPFAM" id="SSF56935">
    <property type="entry name" value="Porins"/>
    <property type="match status" value="1"/>
</dbReference>